<dbReference type="PROSITE" id="PS51819">
    <property type="entry name" value="VOC"/>
    <property type="match status" value="1"/>
</dbReference>
<protein>
    <submittedName>
        <fullName evidence="2">VOC family protein</fullName>
    </submittedName>
</protein>
<name>A0A7X6HEU6_9MICC</name>
<dbReference type="Pfam" id="PF00903">
    <property type="entry name" value="Glyoxalase"/>
    <property type="match status" value="1"/>
</dbReference>
<comment type="caution">
    <text evidence="2">The sequence shown here is derived from an EMBL/GenBank/DDBJ whole genome shotgun (WGS) entry which is preliminary data.</text>
</comment>
<reference evidence="2 3" key="1">
    <citation type="submission" date="2020-04" db="EMBL/GenBank/DDBJ databases">
        <title>Arthrobacter sp. nov.</title>
        <authorList>
            <person name="Liu S."/>
        </authorList>
    </citation>
    <scope>NUCLEOTIDE SEQUENCE [LARGE SCALE GENOMIC DNA]</scope>
    <source>
        <strain evidence="2 3">E918</strain>
    </source>
</reference>
<keyword evidence="3" id="KW-1185">Reference proteome</keyword>
<evidence type="ECO:0000259" key="1">
    <source>
        <dbReference type="PROSITE" id="PS51819"/>
    </source>
</evidence>
<dbReference type="InterPro" id="IPR037523">
    <property type="entry name" value="VOC_core"/>
</dbReference>
<accession>A0A7X6HEU6</accession>
<dbReference type="InterPro" id="IPR004360">
    <property type="entry name" value="Glyas_Fos-R_dOase_dom"/>
</dbReference>
<dbReference type="AlphaFoldDB" id="A0A7X6HEU6"/>
<evidence type="ECO:0000313" key="2">
    <source>
        <dbReference type="EMBL" id="NKX55849.1"/>
    </source>
</evidence>
<dbReference type="InterPro" id="IPR029068">
    <property type="entry name" value="Glyas_Bleomycin-R_OHBP_Dase"/>
</dbReference>
<dbReference type="Gene3D" id="3.10.180.10">
    <property type="entry name" value="2,3-Dihydroxybiphenyl 1,2-Dioxygenase, domain 1"/>
    <property type="match status" value="1"/>
</dbReference>
<organism evidence="2 3">
    <name type="scientific">Arthrobacter mobilis</name>
    <dbReference type="NCBI Taxonomy" id="2724944"/>
    <lineage>
        <taxon>Bacteria</taxon>
        <taxon>Bacillati</taxon>
        <taxon>Actinomycetota</taxon>
        <taxon>Actinomycetes</taxon>
        <taxon>Micrococcales</taxon>
        <taxon>Micrococcaceae</taxon>
        <taxon>Arthrobacter</taxon>
    </lineage>
</organism>
<dbReference type="EMBL" id="JAAZSQ010000016">
    <property type="protein sequence ID" value="NKX55849.1"/>
    <property type="molecule type" value="Genomic_DNA"/>
</dbReference>
<dbReference type="Proteomes" id="UP000544090">
    <property type="component" value="Unassembled WGS sequence"/>
</dbReference>
<proteinExistence type="predicted"/>
<evidence type="ECO:0000313" key="3">
    <source>
        <dbReference type="Proteomes" id="UP000544090"/>
    </source>
</evidence>
<feature type="domain" description="VOC" evidence="1">
    <location>
        <begin position="4"/>
        <end position="120"/>
    </location>
</feature>
<dbReference type="RefSeq" id="WP_168487655.1">
    <property type="nucleotide sequence ID" value="NZ_JAAZSQ010000016.1"/>
</dbReference>
<dbReference type="SUPFAM" id="SSF54593">
    <property type="entry name" value="Glyoxalase/Bleomycin resistance protein/Dihydroxybiphenyl dioxygenase"/>
    <property type="match status" value="1"/>
</dbReference>
<gene>
    <name evidence="2" type="ORF">HGG74_15140</name>
</gene>
<sequence length="131" mass="14403">MLRGISTVSFWTTDLPSAVQWYTELLGHGPYVQRPGYAQFRIGDYEQELVLIDAQDAPVGHAIDPGGAIVYWHVDDVAGFRDRVLAAGARELEPVTDRGDGLVTASVVDPYGNVLGFVYSRHFLDRLPPSS</sequence>